<dbReference type="InterPro" id="IPR004258">
    <property type="entry name" value="DBL"/>
</dbReference>
<feature type="region of interest" description="Disordered" evidence="1">
    <location>
        <begin position="510"/>
        <end position="533"/>
    </location>
</feature>
<evidence type="ECO:0008006" key="8">
    <source>
        <dbReference type="Google" id="ProtNLM"/>
    </source>
</evidence>
<dbReference type="GO" id="GO:0016020">
    <property type="term" value="C:membrane"/>
    <property type="evidence" value="ECO:0007669"/>
    <property type="project" value="InterPro"/>
</dbReference>
<dbReference type="Gene3D" id="1.20.1310.20">
    <property type="entry name" value="Duffy-antigen binding domain"/>
    <property type="match status" value="1"/>
</dbReference>
<feature type="region of interest" description="Disordered" evidence="1">
    <location>
        <begin position="83"/>
        <end position="129"/>
    </location>
</feature>
<accession>A0A024VXC7</accession>
<feature type="domain" description="Duffy-binding-like" evidence="2">
    <location>
        <begin position="411"/>
        <end position="523"/>
    </location>
</feature>
<feature type="compositionally biased region" description="Basic and acidic residues" evidence="1">
    <location>
        <begin position="98"/>
        <end position="111"/>
    </location>
</feature>
<sequence>MINTVSRASDDKDTMKKIQDKIQQILPKNGDKNPGQKSENPRDTWWNNNAKHIWNGMICALTYTEKKDTGESAKIKQDSGLKNALLDNDGKKPKKNGKYSDYEKVKLEDTSGPKINQSSSTSENKPTTLTNFISRPPYFRYLEEWGETFCGTQKRLLKDVKTNCLDENGGKKCSGDGEACDRTDILNEGLFAELYGSSCAISCRSYKKWISRKKEEFIKQENAYNNQKVNCETESKGAAPNNGDNGFCGTLGRCNTAAAFLNKLKSGPCKSENGEDKKGNSHITFDVNGETFRYEKYCGTCPEFKINCTKVKCTSGGMQNGCKDNKINAANFKTMGQPTEINMLVSDKSKNGSQNGLEDCISSGIFKGFREDVWECGNFCGYVVCKPKTSDGEKVSGKENGENQIILINALLKRWVEYFFEDYNKIRKKLNPCGNKSEKTICTNECLDTWISKKKGEWQQIKDRYKKLNKNKNDEDSNDLKNFLEQGIFESDKKKAIKPCGDLNAFENSCGLNGAHSSKTKGDDERDLVKQRR</sequence>
<dbReference type="InterPro" id="IPR054595">
    <property type="entry name" value="DBL_C"/>
</dbReference>
<feature type="domain" description="Cysteine-rich interdomain region 1 gamma" evidence="4">
    <location>
        <begin position="339"/>
        <end position="388"/>
    </location>
</feature>
<evidence type="ECO:0000259" key="2">
    <source>
        <dbReference type="Pfam" id="PF03011"/>
    </source>
</evidence>
<feature type="compositionally biased region" description="Basic and acidic residues" evidence="1">
    <location>
        <begin position="520"/>
        <end position="533"/>
    </location>
</feature>
<proteinExistence type="predicted"/>
<feature type="domain" description="Duffy-binding-like" evidence="5">
    <location>
        <begin position="144"/>
        <end position="294"/>
    </location>
</feature>
<dbReference type="Proteomes" id="UP000030708">
    <property type="component" value="Unassembled WGS sequence"/>
</dbReference>
<dbReference type="EMBL" id="KI926962">
    <property type="protein sequence ID" value="ETW32958.1"/>
    <property type="molecule type" value="Genomic_DNA"/>
</dbReference>
<gene>
    <name evidence="6" type="ORF">PFTANZ_06323</name>
</gene>
<evidence type="ECO:0000313" key="6">
    <source>
        <dbReference type="EMBL" id="ETW32958.1"/>
    </source>
</evidence>
<dbReference type="GO" id="GO:0046789">
    <property type="term" value="F:host cell surface receptor binding"/>
    <property type="evidence" value="ECO:0007669"/>
    <property type="project" value="InterPro"/>
</dbReference>
<feature type="domain" description="Duffy-antigen binding" evidence="3">
    <location>
        <begin position="10"/>
        <end position="80"/>
    </location>
</feature>
<dbReference type="Pfam" id="PF05424">
    <property type="entry name" value="Duffy_binding"/>
    <property type="match status" value="1"/>
</dbReference>
<protein>
    <recommendedName>
        <fullName evidence="8">Duffy-binding-like domain-containing protein</fullName>
    </recommendedName>
</protein>
<feature type="region of interest" description="Disordered" evidence="1">
    <location>
        <begin position="22"/>
        <end position="47"/>
    </location>
</feature>
<dbReference type="InterPro" id="IPR008602">
    <property type="entry name" value="Duffy-antigen-binding"/>
</dbReference>
<reference evidence="6 7" key="2">
    <citation type="submission" date="2013-02" db="EMBL/GenBank/DDBJ databases">
        <title>The Genome Sequence of Plasmodium falciparum Tanzania (2000708).</title>
        <authorList>
            <consortium name="The Broad Institute Genome Sequencing Platform"/>
            <consortium name="The Broad Institute Genome Sequencing Center for Infectious Disease"/>
            <person name="Neafsey D."/>
            <person name="Cheeseman I."/>
            <person name="Volkman S."/>
            <person name="Adams J."/>
            <person name="Walker B."/>
            <person name="Young S.K."/>
            <person name="Zeng Q."/>
            <person name="Gargeya S."/>
            <person name="Fitzgerald M."/>
            <person name="Haas B."/>
            <person name="Abouelleil A."/>
            <person name="Alvarado L."/>
            <person name="Arachchi H.M."/>
            <person name="Berlin A.M."/>
            <person name="Chapman S.B."/>
            <person name="Dewar J."/>
            <person name="Goldberg J."/>
            <person name="Griggs A."/>
            <person name="Gujja S."/>
            <person name="Hansen M."/>
            <person name="Howarth C."/>
            <person name="Imamovic A."/>
            <person name="Larimer J."/>
            <person name="McCowan C."/>
            <person name="Murphy C."/>
            <person name="Neiman D."/>
            <person name="Pearson M."/>
            <person name="Priest M."/>
            <person name="Roberts A."/>
            <person name="Saif S."/>
            <person name="Shea T."/>
            <person name="Sisk P."/>
            <person name="Sykes S."/>
            <person name="Wortman J."/>
            <person name="Nusbaum C."/>
            <person name="Birren B."/>
        </authorList>
    </citation>
    <scope>NUCLEOTIDE SEQUENCE [LARGE SCALE GENOMIC DNA]</scope>
    <source>
        <strain evidence="7">Tanzania (2000708)</strain>
    </source>
</reference>
<organism evidence="6 7">
    <name type="scientific">Plasmodium falciparum Tanzania</name>
    <name type="common">2000708</name>
    <dbReference type="NCBI Taxonomy" id="1036725"/>
    <lineage>
        <taxon>Eukaryota</taxon>
        <taxon>Sar</taxon>
        <taxon>Alveolata</taxon>
        <taxon>Apicomplexa</taxon>
        <taxon>Aconoidasida</taxon>
        <taxon>Haemosporida</taxon>
        <taxon>Plasmodiidae</taxon>
        <taxon>Plasmodium</taxon>
        <taxon>Plasmodium (Laverania)</taxon>
    </lineage>
</organism>
<feature type="compositionally biased region" description="Polar residues" evidence="1">
    <location>
        <begin position="113"/>
        <end position="129"/>
    </location>
</feature>
<evidence type="ECO:0000256" key="1">
    <source>
        <dbReference type="SAM" id="MobiDB-lite"/>
    </source>
</evidence>
<dbReference type="InterPro" id="IPR042202">
    <property type="entry name" value="Duffy-ag-bd_sf"/>
</dbReference>
<dbReference type="Gene3D" id="1.20.58.830">
    <property type="match status" value="1"/>
</dbReference>
<dbReference type="Pfam" id="PF03011">
    <property type="entry name" value="PFEMP"/>
    <property type="match status" value="1"/>
</dbReference>
<dbReference type="Gene3D" id="1.20.58.1930">
    <property type="match status" value="1"/>
</dbReference>
<name>A0A024VXC7_PLAFA</name>
<dbReference type="SUPFAM" id="SSF140924">
    <property type="entry name" value="Duffy binding domain-like"/>
    <property type="match status" value="2"/>
</dbReference>
<dbReference type="InterPro" id="IPR041480">
    <property type="entry name" value="CIDR1_gamma"/>
</dbReference>
<evidence type="ECO:0000259" key="5">
    <source>
        <dbReference type="Pfam" id="PF22672"/>
    </source>
</evidence>
<dbReference type="AlphaFoldDB" id="A0A024VXC7"/>
<evidence type="ECO:0000313" key="7">
    <source>
        <dbReference type="Proteomes" id="UP000030708"/>
    </source>
</evidence>
<reference evidence="6 7" key="1">
    <citation type="submission" date="2013-02" db="EMBL/GenBank/DDBJ databases">
        <title>The Genome Annotation of Plasmodium falciparum Tanzania (2000708).</title>
        <authorList>
            <consortium name="The Broad Institute Genome Sequencing Platform"/>
            <consortium name="The Broad Institute Genome Sequencing Center for Infectious Disease"/>
            <person name="Neafsey D."/>
            <person name="Hoffman S."/>
            <person name="Volkman S."/>
            <person name="Rosenthal P."/>
            <person name="Walker B."/>
            <person name="Young S.K."/>
            <person name="Zeng Q."/>
            <person name="Gargeya S."/>
            <person name="Fitzgerald M."/>
            <person name="Haas B."/>
            <person name="Abouelleil A."/>
            <person name="Allen A.W."/>
            <person name="Alvarado L."/>
            <person name="Arachchi H.M."/>
            <person name="Berlin A.M."/>
            <person name="Chapman S.B."/>
            <person name="Gainer-Dewar J."/>
            <person name="Goldberg J."/>
            <person name="Griggs A."/>
            <person name="Gujja S."/>
            <person name="Hansen M."/>
            <person name="Howarth C."/>
            <person name="Imamovic A."/>
            <person name="Ireland A."/>
            <person name="Larimer J."/>
            <person name="McCowan C."/>
            <person name="Murphy C."/>
            <person name="Pearson M."/>
            <person name="Poon T.W."/>
            <person name="Priest M."/>
            <person name="Roberts A."/>
            <person name="Saif S."/>
            <person name="Shea T."/>
            <person name="Sisk P."/>
            <person name="Sykes S."/>
            <person name="Wortman J."/>
            <person name="Nusbaum C."/>
            <person name="Birren B."/>
        </authorList>
    </citation>
    <scope>NUCLEOTIDE SEQUENCE [LARGE SCALE GENOMIC DNA]</scope>
    <source>
        <strain evidence="7">Tanzania (2000708)</strain>
    </source>
</reference>
<evidence type="ECO:0000259" key="4">
    <source>
        <dbReference type="Pfam" id="PF18562"/>
    </source>
</evidence>
<dbReference type="FunFam" id="1.20.58.830:FF:000001">
    <property type="entry name" value="Erythrocyte membrane protein 1, PfEMP1"/>
    <property type="match status" value="1"/>
</dbReference>
<dbReference type="Pfam" id="PF18562">
    <property type="entry name" value="CIDR1_gamma"/>
    <property type="match status" value="1"/>
</dbReference>
<dbReference type="Pfam" id="PF22672">
    <property type="entry name" value="DBL_C"/>
    <property type="match status" value="1"/>
</dbReference>
<evidence type="ECO:0000259" key="3">
    <source>
        <dbReference type="Pfam" id="PF05424"/>
    </source>
</evidence>